<dbReference type="InterPro" id="IPR050398">
    <property type="entry name" value="HssS/ArlS-like"/>
</dbReference>
<keyword evidence="10" id="KW-0067">ATP-binding</keyword>
<dbReference type="FunFam" id="1.10.287.130:FF:000001">
    <property type="entry name" value="Two-component sensor histidine kinase"/>
    <property type="match status" value="1"/>
</dbReference>
<dbReference type="EMBL" id="FQZP01000016">
    <property type="protein sequence ID" value="SHI95483.1"/>
    <property type="molecule type" value="Genomic_DNA"/>
</dbReference>
<dbReference type="Pfam" id="PF02518">
    <property type="entry name" value="HATPase_c"/>
    <property type="match status" value="1"/>
</dbReference>
<keyword evidence="7 15" id="KW-0812">Transmembrane</keyword>
<dbReference type="GO" id="GO:0005524">
    <property type="term" value="F:ATP binding"/>
    <property type="evidence" value="ECO:0007669"/>
    <property type="project" value="UniProtKB-KW"/>
</dbReference>
<evidence type="ECO:0000256" key="6">
    <source>
        <dbReference type="ARBA" id="ARBA00022679"/>
    </source>
</evidence>
<evidence type="ECO:0000256" key="8">
    <source>
        <dbReference type="ARBA" id="ARBA00022741"/>
    </source>
</evidence>
<dbReference type="EC" id="2.7.13.3" evidence="3"/>
<evidence type="ECO:0000256" key="5">
    <source>
        <dbReference type="ARBA" id="ARBA00022553"/>
    </source>
</evidence>
<feature type="compositionally biased region" description="Acidic residues" evidence="14">
    <location>
        <begin position="724"/>
        <end position="744"/>
    </location>
</feature>
<comment type="subcellular location">
    <subcellularLocation>
        <location evidence="2">Cell membrane</location>
        <topology evidence="2">Multi-pass membrane protein</topology>
    </subcellularLocation>
</comment>
<dbReference type="InterPro" id="IPR003661">
    <property type="entry name" value="HisK_dim/P_dom"/>
</dbReference>
<dbReference type="PANTHER" id="PTHR45528:SF1">
    <property type="entry name" value="SENSOR HISTIDINE KINASE CPXA"/>
    <property type="match status" value="1"/>
</dbReference>
<dbReference type="InterPro" id="IPR036890">
    <property type="entry name" value="HATPase_C_sf"/>
</dbReference>
<keyword evidence="8" id="KW-0547">Nucleotide-binding</keyword>
<keyword evidence="9 17" id="KW-0418">Kinase</keyword>
<proteinExistence type="predicted"/>
<sequence>MVTRSKKSRAFLAWLCFFLGVNLFIALAVVGLAAAEDIVSHFDDIMAIIRWDIKDTSRFKEDISERFEHLMRVVTGTDYMESYVSTFRDEGENLLYYAENLITGKKIGNVDKEAVLARESATTLDGTVLQAGDKVILPQGYDYYLYYNGTSVMAQNRNRPVNVYSERSGYQDTWLGGYLKKGIQHPEIRILLMVRKDIAENPYGISSLYRIWQRYAEARWLCFGFIGAIVLDFVLMLIALLKRRTKREFDETLARISGRVWFEVKAILSLLVLLFLYQLWENTGDTFLSCMFSLCGLWWFYIMLVDWRVNRKRFFTHNSITWLVGVYRRFESRKPFQKALLWRIHALVAAEVVLVFLAFCFAVAGNRAAPIAMFFVAAGFFLLYLYLKNYRQTVDELGLLVDRIADMKNGKYETASSLSPNSDLRMAWENLTHIQNGIQKAVEEKLKSERMKMELITNVSHDLKTPLTSIISYTDLIAREEGLPDTVKDYVRILAQKADRLKTLIQDLFELSRAASGNMVLNMERLDLGRLLEQTLADMNEEIEESGLIFKVKIPDAPVYVLSDGRRLYRVFQNLISNALKYSMDRSRVYVDLTVDQHKAKVEIKNIANYEMNFDADEIVERFVRGDKARSTEGSGLGLAIASSFTHACGGSFDISIDGDLFKVTLVFSRLDDDIGDRTMEEEAPDSDAGGYGEETAQSLDEADGDTPLLQGESEVQESGVSYEDAEDVEESPMTEDACEDSPENSEGASRPDDGGDTLEENEGRNSEDAATTP</sequence>
<protein>
    <recommendedName>
        <fullName evidence="3">histidine kinase</fullName>
        <ecNumber evidence="3">2.7.13.3</ecNumber>
    </recommendedName>
</protein>
<dbReference type="PANTHER" id="PTHR45528">
    <property type="entry name" value="SENSOR HISTIDINE KINASE CPXA"/>
    <property type="match status" value="1"/>
</dbReference>
<feature type="domain" description="Histidine kinase" evidence="16">
    <location>
        <begin position="458"/>
        <end position="655"/>
    </location>
</feature>
<evidence type="ECO:0000256" key="11">
    <source>
        <dbReference type="ARBA" id="ARBA00022989"/>
    </source>
</evidence>
<dbReference type="InterPro" id="IPR036097">
    <property type="entry name" value="HisK_dim/P_sf"/>
</dbReference>
<evidence type="ECO:0000256" key="2">
    <source>
        <dbReference type="ARBA" id="ARBA00004651"/>
    </source>
</evidence>
<feature type="transmembrane region" description="Helical" evidence="15">
    <location>
        <begin position="286"/>
        <end position="305"/>
    </location>
</feature>
<evidence type="ECO:0000256" key="10">
    <source>
        <dbReference type="ARBA" id="ARBA00022840"/>
    </source>
</evidence>
<evidence type="ECO:0000256" key="4">
    <source>
        <dbReference type="ARBA" id="ARBA00022475"/>
    </source>
</evidence>
<keyword evidence="18" id="KW-1185">Reference proteome</keyword>
<evidence type="ECO:0000256" key="15">
    <source>
        <dbReference type="SAM" id="Phobius"/>
    </source>
</evidence>
<feature type="region of interest" description="Disordered" evidence="14">
    <location>
        <begin position="677"/>
        <end position="774"/>
    </location>
</feature>
<evidence type="ECO:0000313" key="17">
    <source>
        <dbReference type="EMBL" id="SHI95483.1"/>
    </source>
</evidence>
<dbReference type="SUPFAM" id="SSF55874">
    <property type="entry name" value="ATPase domain of HSP90 chaperone/DNA topoisomerase II/histidine kinase"/>
    <property type="match status" value="1"/>
</dbReference>
<keyword evidence="5" id="KW-0597">Phosphoprotein</keyword>
<dbReference type="InterPro" id="IPR005467">
    <property type="entry name" value="His_kinase_dom"/>
</dbReference>
<dbReference type="Proteomes" id="UP000324781">
    <property type="component" value="Unassembled WGS sequence"/>
</dbReference>
<feature type="transmembrane region" description="Helical" evidence="15">
    <location>
        <begin position="218"/>
        <end position="241"/>
    </location>
</feature>
<dbReference type="RefSeq" id="WP_149678478.1">
    <property type="nucleotide sequence ID" value="NZ_FQZP01000016.1"/>
</dbReference>
<dbReference type="SMART" id="SM00387">
    <property type="entry name" value="HATPase_c"/>
    <property type="match status" value="1"/>
</dbReference>
<accession>A0A1M6FCU4</accession>
<dbReference type="GO" id="GO:0000155">
    <property type="term" value="F:phosphorelay sensor kinase activity"/>
    <property type="evidence" value="ECO:0007669"/>
    <property type="project" value="InterPro"/>
</dbReference>
<evidence type="ECO:0000313" key="18">
    <source>
        <dbReference type="Proteomes" id="UP000324781"/>
    </source>
</evidence>
<keyword evidence="6" id="KW-0808">Transferase</keyword>
<gene>
    <name evidence="17" type="ORF">SAMN05444373_101630</name>
</gene>
<dbReference type="SUPFAM" id="SSF47384">
    <property type="entry name" value="Homodimeric domain of signal transducing histidine kinase"/>
    <property type="match status" value="1"/>
</dbReference>
<keyword evidence="11 15" id="KW-1133">Transmembrane helix</keyword>
<dbReference type="Gene3D" id="3.30.565.10">
    <property type="entry name" value="Histidine kinase-like ATPase, C-terminal domain"/>
    <property type="match status" value="1"/>
</dbReference>
<evidence type="ECO:0000256" key="12">
    <source>
        <dbReference type="ARBA" id="ARBA00023012"/>
    </source>
</evidence>
<feature type="transmembrane region" description="Helical" evidence="15">
    <location>
        <begin position="340"/>
        <end position="364"/>
    </location>
</feature>
<dbReference type="SMART" id="SM00388">
    <property type="entry name" value="HisKA"/>
    <property type="match status" value="1"/>
</dbReference>
<keyword evidence="12" id="KW-0902">Two-component regulatory system</keyword>
<evidence type="ECO:0000256" key="3">
    <source>
        <dbReference type="ARBA" id="ARBA00012438"/>
    </source>
</evidence>
<dbReference type="AlphaFoldDB" id="A0A1M6FCU4"/>
<keyword evidence="4" id="KW-1003">Cell membrane</keyword>
<feature type="transmembrane region" description="Helical" evidence="15">
    <location>
        <begin position="370"/>
        <end position="387"/>
    </location>
</feature>
<organism evidence="17 18">
    <name type="scientific">Thermoclostridium caenicola</name>
    <dbReference type="NCBI Taxonomy" id="659425"/>
    <lineage>
        <taxon>Bacteria</taxon>
        <taxon>Bacillati</taxon>
        <taxon>Bacillota</taxon>
        <taxon>Clostridia</taxon>
        <taxon>Eubacteriales</taxon>
        <taxon>Oscillospiraceae</taxon>
        <taxon>Thermoclostridium</taxon>
    </lineage>
</organism>
<evidence type="ECO:0000256" key="14">
    <source>
        <dbReference type="SAM" id="MobiDB-lite"/>
    </source>
</evidence>
<dbReference type="InterPro" id="IPR003594">
    <property type="entry name" value="HATPase_dom"/>
</dbReference>
<dbReference type="OrthoDB" id="9792991at2"/>
<evidence type="ECO:0000256" key="13">
    <source>
        <dbReference type="ARBA" id="ARBA00023136"/>
    </source>
</evidence>
<evidence type="ECO:0000259" key="16">
    <source>
        <dbReference type="PROSITE" id="PS50109"/>
    </source>
</evidence>
<dbReference type="Gene3D" id="1.10.287.130">
    <property type="match status" value="1"/>
</dbReference>
<reference evidence="17 18" key="1">
    <citation type="submission" date="2016-11" db="EMBL/GenBank/DDBJ databases">
        <authorList>
            <person name="Varghese N."/>
            <person name="Submissions S."/>
        </authorList>
    </citation>
    <scope>NUCLEOTIDE SEQUENCE [LARGE SCALE GENOMIC DNA]</scope>
    <source>
        <strain evidence="17 18">DSM 19027</strain>
    </source>
</reference>
<evidence type="ECO:0000256" key="7">
    <source>
        <dbReference type="ARBA" id="ARBA00022692"/>
    </source>
</evidence>
<comment type="catalytic activity">
    <reaction evidence="1">
        <text>ATP + protein L-histidine = ADP + protein N-phospho-L-histidine.</text>
        <dbReference type="EC" id="2.7.13.3"/>
    </reaction>
</comment>
<name>A0A1M6FCU4_9FIRM</name>
<dbReference type="PROSITE" id="PS50109">
    <property type="entry name" value="HIS_KIN"/>
    <property type="match status" value="1"/>
</dbReference>
<keyword evidence="13 15" id="KW-0472">Membrane</keyword>
<evidence type="ECO:0000256" key="1">
    <source>
        <dbReference type="ARBA" id="ARBA00000085"/>
    </source>
</evidence>
<feature type="transmembrane region" description="Helical" evidence="15">
    <location>
        <begin position="262"/>
        <end position="280"/>
    </location>
</feature>
<dbReference type="CDD" id="cd00082">
    <property type="entry name" value="HisKA"/>
    <property type="match status" value="1"/>
</dbReference>
<dbReference type="Pfam" id="PF00512">
    <property type="entry name" value="HisKA"/>
    <property type="match status" value="1"/>
</dbReference>
<dbReference type="GO" id="GO:0005886">
    <property type="term" value="C:plasma membrane"/>
    <property type="evidence" value="ECO:0007669"/>
    <property type="project" value="UniProtKB-SubCell"/>
</dbReference>
<evidence type="ECO:0000256" key="9">
    <source>
        <dbReference type="ARBA" id="ARBA00022777"/>
    </source>
</evidence>